<keyword evidence="4" id="KW-0521">NADP</keyword>
<keyword evidence="3 6" id="KW-0274">FAD</keyword>
<reference evidence="7" key="5">
    <citation type="journal article" date="2021" name="G3 (Bethesda)">
        <title>Aegilops tauschii genome assembly Aet v5.0 features greater sequence contiguity and improved annotation.</title>
        <authorList>
            <person name="Wang L."/>
            <person name="Zhu T."/>
            <person name="Rodriguez J.C."/>
            <person name="Deal K.R."/>
            <person name="Dubcovsky J."/>
            <person name="McGuire P.E."/>
            <person name="Lux T."/>
            <person name="Spannagl M."/>
            <person name="Mayer K.F.X."/>
            <person name="Baldrich P."/>
            <person name="Meyers B.C."/>
            <person name="Huo N."/>
            <person name="Gu Y.Q."/>
            <person name="Zhou H."/>
            <person name="Devos K.M."/>
            <person name="Bennetzen J.L."/>
            <person name="Unver T."/>
            <person name="Budak H."/>
            <person name="Gulick P.J."/>
            <person name="Galiba G."/>
            <person name="Kalapos B."/>
            <person name="Nelson D.R."/>
            <person name="Li P."/>
            <person name="You F.M."/>
            <person name="Luo M.C."/>
            <person name="Dvorak J."/>
        </authorList>
    </citation>
    <scope>NUCLEOTIDE SEQUENCE [LARGE SCALE GENOMIC DNA]</scope>
    <source>
        <strain evidence="7">cv. AL8/78</strain>
    </source>
</reference>
<organism evidence="7 8">
    <name type="scientific">Aegilops tauschii subsp. strangulata</name>
    <name type="common">Goatgrass</name>
    <dbReference type="NCBI Taxonomy" id="200361"/>
    <lineage>
        <taxon>Eukaryota</taxon>
        <taxon>Viridiplantae</taxon>
        <taxon>Streptophyta</taxon>
        <taxon>Embryophyta</taxon>
        <taxon>Tracheophyta</taxon>
        <taxon>Spermatophyta</taxon>
        <taxon>Magnoliopsida</taxon>
        <taxon>Liliopsida</taxon>
        <taxon>Poales</taxon>
        <taxon>Poaceae</taxon>
        <taxon>BOP clade</taxon>
        <taxon>Pooideae</taxon>
        <taxon>Triticodae</taxon>
        <taxon>Triticeae</taxon>
        <taxon>Triticinae</taxon>
        <taxon>Aegilops</taxon>
    </lineage>
</organism>
<dbReference type="Proteomes" id="UP000015105">
    <property type="component" value="Chromosome 1D"/>
</dbReference>
<dbReference type="InterPro" id="IPR050346">
    <property type="entry name" value="FMO-like"/>
</dbReference>
<dbReference type="InterPro" id="IPR000960">
    <property type="entry name" value="Flavin_mOase"/>
</dbReference>
<reference evidence="8" key="1">
    <citation type="journal article" date="2014" name="Science">
        <title>Ancient hybridizations among the ancestral genomes of bread wheat.</title>
        <authorList>
            <consortium name="International Wheat Genome Sequencing Consortium,"/>
            <person name="Marcussen T."/>
            <person name="Sandve S.R."/>
            <person name="Heier L."/>
            <person name="Spannagl M."/>
            <person name="Pfeifer M."/>
            <person name="Jakobsen K.S."/>
            <person name="Wulff B.B."/>
            <person name="Steuernagel B."/>
            <person name="Mayer K.F."/>
            <person name="Olsen O.A."/>
        </authorList>
    </citation>
    <scope>NUCLEOTIDE SEQUENCE [LARGE SCALE GENOMIC DNA]</scope>
    <source>
        <strain evidence="8">cv. AL8/78</strain>
    </source>
</reference>
<evidence type="ECO:0000256" key="1">
    <source>
        <dbReference type="ARBA" id="ARBA00009183"/>
    </source>
</evidence>
<accession>A0A452Y2R2</accession>
<dbReference type="InterPro" id="IPR020946">
    <property type="entry name" value="Flavin_mOase-like"/>
</dbReference>
<comment type="similarity">
    <text evidence="1 6">Belongs to the FMO family.</text>
</comment>
<dbReference type="PANTHER" id="PTHR23023">
    <property type="entry name" value="DIMETHYLANILINE MONOOXYGENASE"/>
    <property type="match status" value="1"/>
</dbReference>
<evidence type="ECO:0000256" key="2">
    <source>
        <dbReference type="ARBA" id="ARBA00022630"/>
    </source>
</evidence>
<evidence type="ECO:0000313" key="7">
    <source>
        <dbReference type="EnsemblPlants" id="AET1Gv20265400.3"/>
    </source>
</evidence>
<dbReference type="EnsemblPlants" id="AET1Gv20265400.3">
    <property type="protein sequence ID" value="AET1Gv20265400.3"/>
    <property type="gene ID" value="AET1Gv20265400"/>
</dbReference>
<comment type="cofactor">
    <cofactor evidence="6">
        <name>FAD</name>
        <dbReference type="ChEBI" id="CHEBI:57692"/>
    </cofactor>
</comment>
<keyword evidence="5 6" id="KW-0560">Oxidoreductase</keyword>
<dbReference type="PIRSF" id="PIRSF000332">
    <property type="entry name" value="FMO"/>
    <property type="match status" value="1"/>
</dbReference>
<dbReference type="Pfam" id="PF00743">
    <property type="entry name" value="FMO-like"/>
    <property type="match status" value="1"/>
</dbReference>
<evidence type="ECO:0000256" key="4">
    <source>
        <dbReference type="ARBA" id="ARBA00022857"/>
    </source>
</evidence>
<dbReference type="GO" id="GO:0050661">
    <property type="term" value="F:NADP binding"/>
    <property type="evidence" value="ECO:0007669"/>
    <property type="project" value="InterPro"/>
</dbReference>
<dbReference type="EC" id="1.-.-.-" evidence="6"/>
<evidence type="ECO:0000256" key="3">
    <source>
        <dbReference type="ARBA" id="ARBA00022827"/>
    </source>
</evidence>
<reference evidence="7" key="4">
    <citation type="submission" date="2019-03" db="UniProtKB">
        <authorList>
            <consortium name="EnsemblPlants"/>
        </authorList>
    </citation>
    <scope>IDENTIFICATION</scope>
</reference>
<evidence type="ECO:0000313" key="8">
    <source>
        <dbReference type="Proteomes" id="UP000015105"/>
    </source>
</evidence>
<dbReference type="GO" id="GO:0050660">
    <property type="term" value="F:flavin adenine dinucleotide binding"/>
    <property type="evidence" value="ECO:0007669"/>
    <property type="project" value="InterPro"/>
</dbReference>
<proteinExistence type="inferred from homology"/>
<dbReference type="PRINTS" id="PR00419">
    <property type="entry name" value="ADXRDTASE"/>
</dbReference>
<dbReference type="GO" id="GO:0004499">
    <property type="term" value="F:N,N-dimethylaniline monooxygenase activity"/>
    <property type="evidence" value="ECO:0007669"/>
    <property type="project" value="InterPro"/>
</dbReference>
<keyword evidence="2 6" id="KW-0285">Flavoprotein</keyword>
<dbReference type="SUPFAM" id="SSF51905">
    <property type="entry name" value="FAD/NAD(P)-binding domain"/>
    <property type="match status" value="2"/>
</dbReference>
<dbReference type="Gramene" id="AET1Gv20265400.3">
    <property type="protein sequence ID" value="AET1Gv20265400.3"/>
    <property type="gene ID" value="AET1Gv20265400"/>
</dbReference>
<dbReference type="FunFam" id="3.50.50.60:FF:000169">
    <property type="entry name" value="Flavin-containing monooxygenase"/>
    <property type="match status" value="1"/>
</dbReference>
<keyword evidence="6" id="KW-0503">Monooxygenase</keyword>
<reference evidence="8" key="2">
    <citation type="journal article" date="2017" name="Nat. Plants">
        <title>The Aegilops tauschii genome reveals multiple impacts of transposons.</title>
        <authorList>
            <person name="Zhao G."/>
            <person name="Zou C."/>
            <person name="Li K."/>
            <person name="Wang K."/>
            <person name="Li T."/>
            <person name="Gao L."/>
            <person name="Zhang X."/>
            <person name="Wang H."/>
            <person name="Yang Z."/>
            <person name="Liu X."/>
            <person name="Jiang W."/>
            <person name="Mao L."/>
            <person name="Kong X."/>
            <person name="Jiao Y."/>
            <person name="Jia J."/>
        </authorList>
    </citation>
    <scope>NUCLEOTIDE SEQUENCE [LARGE SCALE GENOMIC DNA]</scope>
    <source>
        <strain evidence="8">cv. AL8/78</strain>
    </source>
</reference>
<reference evidence="7" key="3">
    <citation type="journal article" date="2017" name="Nature">
        <title>Genome sequence of the progenitor of the wheat D genome Aegilops tauschii.</title>
        <authorList>
            <person name="Luo M.C."/>
            <person name="Gu Y.Q."/>
            <person name="Puiu D."/>
            <person name="Wang H."/>
            <person name="Twardziok S.O."/>
            <person name="Deal K.R."/>
            <person name="Huo N."/>
            <person name="Zhu T."/>
            <person name="Wang L."/>
            <person name="Wang Y."/>
            <person name="McGuire P.E."/>
            <person name="Liu S."/>
            <person name="Long H."/>
            <person name="Ramasamy R.K."/>
            <person name="Rodriguez J.C."/>
            <person name="Van S.L."/>
            <person name="Yuan L."/>
            <person name="Wang Z."/>
            <person name="Xia Z."/>
            <person name="Xiao L."/>
            <person name="Anderson O.D."/>
            <person name="Ouyang S."/>
            <person name="Liang Y."/>
            <person name="Zimin A.V."/>
            <person name="Pertea G."/>
            <person name="Qi P."/>
            <person name="Bennetzen J.L."/>
            <person name="Dai X."/>
            <person name="Dawson M.W."/>
            <person name="Muller H.G."/>
            <person name="Kugler K."/>
            <person name="Rivarola-Duarte L."/>
            <person name="Spannagl M."/>
            <person name="Mayer K.F.X."/>
            <person name="Lu F.H."/>
            <person name="Bevan M.W."/>
            <person name="Leroy P."/>
            <person name="Li P."/>
            <person name="You F.M."/>
            <person name="Sun Q."/>
            <person name="Liu Z."/>
            <person name="Lyons E."/>
            <person name="Wicker T."/>
            <person name="Salzberg S.L."/>
            <person name="Devos K.M."/>
            <person name="Dvorak J."/>
        </authorList>
    </citation>
    <scope>NUCLEOTIDE SEQUENCE [LARGE SCALE GENOMIC DNA]</scope>
    <source>
        <strain evidence="7">cv. AL8/78</strain>
    </source>
</reference>
<evidence type="ECO:0000256" key="6">
    <source>
        <dbReference type="RuleBase" id="RU361177"/>
    </source>
</evidence>
<dbReference type="Gene3D" id="3.50.50.60">
    <property type="entry name" value="FAD/NAD(P)-binding domain"/>
    <property type="match status" value="2"/>
</dbReference>
<dbReference type="AlphaFoldDB" id="A0A452Y2R2"/>
<dbReference type="FunFam" id="3.50.50.60:FF:000170">
    <property type="entry name" value="Flavin-containing monooxygenase"/>
    <property type="match status" value="1"/>
</dbReference>
<name>A0A452Y2R2_AEGTS</name>
<dbReference type="InterPro" id="IPR036188">
    <property type="entry name" value="FAD/NAD-bd_sf"/>
</dbReference>
<protein>
    <recommendedName>
        <fullName evidence="6">Flavin-containing monooxygenase</fullName>
        <ecNumber evidence="6">1.-.-.-</ecNumber>
    </recommendedName>
</protein>
<evidence type="ECO:0000256" key="5">
    <source>
        <dbReference type="ARBA" id="ARBA00023002"/>
    </source>
</evidence>
<dbReference type="STRING" id="200361.A0A452Y2R2"/>
<sequence length="549" mass="61953">ISTPPRLSKTHTAVSQSPPFFLLVYRPREPMETKRVAIVGAGVSGLAACKHLLERGCRPVVFEADTVLGGVWAHPPECTALQTPRPMYQYSDFPWPESVTEVFPDHRQVMDYLDAYARHFGVLDCVRFGHRVLGMEYVGVSEEKLAAWEEWGGSGEAFGSGDGEWRLKVASGDDHVETHVVDFVVLCIGRFSGVPNIPEFPPGRGPEAFDGKVIHSMDYSKMGSTKAKEMIAGKRVTVVGYLKSALDIAAECAEVNGTEQPCTMIVRTKHWIIPDYYAWGVHISKLYLNRFSELLIHKPGEGFLLSLLATTLTPLRWIFSKFAESYYSIPMKKYDMVPDHSLFEALVTCLIAITPKDHYKRLEEGSIILKKSKTFSFCKEGVLLEGESSSTKSDIVIFGTGFKGDQKIKDMFTSEYFQKIAIGSTSTTVPLYRECIHPKIPQLAVIGYSESLANLYTTELRVKWLTHFMDGGFRLPSVQAMQRDVLEWDKFMKRYSRGYFRRSCIGILNIWYNDQLCKDMGCNPRRKNGFFAELSEVYGPGDYVNLHPK</sequence>
<keyword evidence="8" id="KW-1185">Reference proteome</keyword>